<evidence type="ECO:0000313" key="9">
    <source>
        <dbReference type="EMBL" id="NWJ04701.1"/>
    </source>
</evidence>
<reference evidence="9 10" key="1">
    <citation type="submission" date="2019-09" db="EMBL/GenBank/DDBJ databases">
        <title>Bird 10,000 Genomes (B10K) Project - Family phase.</title>
        <authorList>
            <person name="Zhang G."/>
        </authorList>
    </citation>
    <scope>NUCLEOTIDE SEQUENCE [LARGE SCALE GENOMIC DNA]</scope>
    <source>
        <strain evidence="9">B10K-MSB-37135</strain>
        <tissue evidence="9">Heart</tissue>
    </source>
</reference>
<dbReference type="InterPro" id="IPR048361">
    <property type="entry name" value="Vps52_C"/>
</dbReference>
<dbReference type="Proteomes" id="UP000534426">
    <property type="component" value="Unassembled WGS sequence"/>
</dbReference>
<evidence type="ECO:0000256" key="1">
    <source>
        <dbReference type="ARBA" id="ARBA00004601"/>
    </source>
</evidence>
<gene>
    <name evidence="9" type="primary">Vps52</name>
    <name evidence="9" type="ORF">CRYUND_R14620</name>
</gene>
<protein>
    <recommendedName>
        <fullName evidence="3">Vacuolar protein sorting-associated protein 52 homolog</fullName>
    </recommendedName>
</protein>
<evidence type="ECO:0000256" key="2">
    <source>
        <dbReference type="ARBA" id="ARBA00008180"/>
    </source>
</evidence>
<evidence type="ECO:0000256" key="3">
    <source>
        <dbReference type="ARBA" id="ARBA00017083"/>
    </source>
</evidence>
<evidence type="ECO:0000313" key="10">
    <source>
        <dbReference type="Proteomes" id="UP000534426"/>
    </source>
</evidence>
<dbReference type="PANTHER" id="PTHR14190:SF7">
    <property type="entry name" value="VACUOLAR PROTEIN SORTING-ASSOCIATED PROTEIN 52 HOMOLOG"/>
    <property type="match status" value="1"/>
</dbReference>
<comment type="subcellular location">
    <subcellularLocation>
        <location evidence="1">Golgi apparatus</location>
        <location evidence="1">trans-Golgi network</location>
    </subcellularLocation>
</comment>
<dbReference type="EMBL" id="VWPW01015723">
    <property type="protein sequence ID" value="NWJ04701.1"/>
    <property type="molecule type" value="Genomic_DNA"/>
</dbReference>
<dbReference type="InterPro" id="IPR007258">
    <property type="entry name" value="Vps52"/>
</dbReference>
<comment type="caution">
    <text evidence="9">The sequence shown here is derived from an EMBL/GenBank/DDBJ whole genome shotgun (WGS) entry which is preliminary data.</text>
</comment>
<dbReference type="GO" id="GO:0019905">
    <property type="term" value="F:syntaxin binding"/>
    <property type="evidence" value="ECO:0007669"/>
    <property type="project" value="TreeGrafter"/>
</dbReference>
<evidence type="ECO:0000259" key="8">
    <source>
        <dbReference type="Pfam" id="PF20655"/>
    </source>
</evidence>
<comment type="similarity">
    <text evidence="2">Belongs to the VPS52 family.</text>
</comment>
<name>A0A7K4LJA6_9AVES</name>
<dbReference type="GO" id="GO:0015031">
    <property type="term" value="P:protein transport"/>
    <property type="evidence" value="ECO:0007669"/>
    <property type="project" value="UniProtKB-KW"/>
</dbReference>
<proteinExistence type="inferred from homology"/>
<keyword evidence="10" id="KW-1185">Reference proteome</keyword>
<dbReference type="PANTHER" id="PTHR14190">
    <property type="entry name" value="SUPPRESSOR OF ACTIN MUTATIONS 2/VACUOLAR PROTEIN SORTING 52"/>
    <property type="match status" value="1"/>
</dbReference>
<evidence type="ECO:0000256" key="5">
    <source>
        <dbReference type="ARBA" id="ARBA00022927"/>
    </source>
</evidence>
<dbReference type="GO" id="GO:0000938">
    <property type="term" value="C:GARP complex"/>
    <property type="evidence" value="ECO:0007669"/>
    <property type="project" value="TreeGrafter"/>
</dbReference>
<dbReference type="Pfam" id="PF20655">
    <property type="entry name" value="Vps52_C"/>
    <property type="match status" value="1"/>
</dbReference>
<dbReference type="Pfam" id="PF04129">
    <property type="entry name" value="Vps52_CC"/>
    <property type="match status" value="1"/>
</dbReference>
<evidence type="ECO:0000259" key="7">
    <source>
        <dbReference type="Pfam" id="PF04129"/>
    </source>
</evidence>
<dbReference type="AlphaFoldDB" id="A0A7K4LJA6"/>
<dbReference type="GO" id="GO:0006896">
    <property type="term" value="P:Golgi to vacuole transport"/>
    <property type="evidence" value="ECO:0007669"/>
    <property type="project" value="TreeGrafter"/>
</dbReference>
<evidence type="ECO:0000256" key="4">
    <source>
        <dbReference type="ARBA" id="ARBA00022448"/>
    </source>
</evidence>
<keyword evidence="4" id="KW-0813">Transport</keyword>
<organism evidence="9 10">
    <name type="scientific">Crypturellus undulatus</name>
    <dbReference type="NCBI Taxonomy" id="48396"/>
    <lineage>
        <taxon>Eukaryota</taxon>
        <taxon>Metazoa</taxon>
        <taxon>Chordata</taxon>
        <taxon>Craniata</taxon>
        <taxon>Vertebrata</taxon>
        <taxon>Euteleostomi</taxon>
        <taxon>Archelosauria</taxon>
        <taxon>Archosauria</taxon>
        <taxon>Dinosauria</taxon>
        <taxon>Saurischia</taxon>
        <taxon>Theropoda</taxon>
        <taxon>Coelurosauria</taxon>
        <taxon>Aves</taxon>
        <taxon>Palaeognathae</taxon>
        <taxon>Tinamiformes</taxon>
        <taxon>Tinamidae</taxon>
        <taxon>Crypturellus</taxon>
    </lineage>
</organism>
<keyword evidence="6" id="KW-0333">Golgi apparatus</keyword>
<dbReference type="GO" id="GO:0007041">
    <property type="term" value="P:lysosomal transport"/>
    <property type="evidence" value="ECO:0007669"/>
    <property type="project" value="TreeGrafter"/>
</dbReference>
<feature type="non-terminal residue" evidence="9">
    <location>
        <position position="687"/>
    </location>
</feature>
<feature type="domain" description="Vps52 C-terminal" evidence="8">
    <location>
        <begin position="232"/>
        <end position="539"/>
    </location>
</feature>
<dbReference type="GO" id="GO:0032456">
    <property type="term" value="P:endocytic recycling"/>
    <property type="evidence" value="ECO:0007669"/>
    <property type="project" value="TreeGrafter"/>
</dbReference>
<evidence type="ECO:0000256" key="6">
    <source>
        <dbReference type="ARBA" id="ARBA00023034"/>
    </source>
</evidence>
<feature type="domain" description="Vps52 coiled-coil" evidence="7">
    <location>
        <begin position="43"/>
        <end position="215"/>
    </location>
</feature>
<dbReference type="InterPro" id="IPR048319">
    <property type="entry name" value="Vps52_CC"/>
</dbReference>
<dbReference type="GO" id="GO:0042147">
    <property type="term" value="P:retrograde transport, endosome to Golgi"/>
    <property type="evidence" value="ECO:0007669"/>
    <property type="project" value="TreeGrafter"/>
</dbReference>
<keyword evidence="5" id="KW-0653">Protein transport</keyword>
<feature type="non-terminal residue" evidence="9">
    <location>
        <position position="1"/>
    </location>
</feature>
<dbReference type="GO" id="GO:0005829">
    <property type="term" value="C:cytosol"/>
    <property type="evidence" value="ECO:0007669"/>
    <property type="project" value="GOC"/>
</dbReference>
<sequence length="687" mass="79023">VHIQAHLEDELVQEALKSGVDLREYSKQVELELQEVERASIRDYIAESENIASLHNQITACDAILERMEQMLSAFQCDLSSISCEIQTLQEQSVAMNLRLKNRQAVRSQLSQLVDELVVPATMISTILEVPVTEQDFMEQLHELNNKINYVKEQAFRETMACADVQHVLEKLKIKAVTKIREFVLQKIYSFRKPMTNYQIPQNALLKYRFFYQFLLGNERAVAQELREQYVDTMSKIYLSYFKSYTSRLMKIQYEEVAEKDDLMGRGPRFFSKPSLKNRNTIFTLGNRGAVISAAELEGPIIVPHTAQKSDVRYPFESLFRSQHYALLDNSCREYLFLCDFFMVTGPSAQDLFNAVMGKTLAMFVKHMESYVSDCYDSIAIFLCIHIVLRFRAIMAKRNIPAVDKYWETLLETLWPRFEHILEQNIQSIQNTDPQKLGFLDTRPHYITRRYAEFSSAIVSINQTFPNEKTHALLGQLQVEVENFVLRVAAEFSSRKEQLIFLINNYDMMLGVLMERAVEESKEVEGFQQLLSARTQEFIEEILSPPFGGMIAFVKEAEALVEKGQLERLRGEEARVTQLVRGFSSTWKAAVEALSQDVMRSFSNFKNGTGIIQVTSAGTATRVSLTKVPGLMPPCVSPQGALTQLIQYYHRFHKVLAQPPLRALPVRAELINIHHLMVELKKHKPNF</sequence>
<accession>A0A7K4LJA6</accession>